<dbReference type="AlphaFoldDB" id="A0A0B6D5W3"/>
<evidence type="ECO:0000259" key="7">
    <source>
        <dbReference type="Pfam" id="PF00710"/>
    </source>
</evidence>
<dbReference type="EMBL" id="CP009440">
    <property type="protein sequence ID" value="AJI53707.1"/>
    <property type="molecule type" value="Genomic_DNA"/>
</dbReference>
<dbReference type="InterPro" id="IPR036152">
    <property type="entry name" value="Asp/glu_Ase-like_sf"/>
</dbReference>
<evidence type="ECO:0000313" key="10">
    <source>
        <dbReference type="Proteomes" id="UP000031830"/>
    </source>
</evidence>
<keyword evidence="2" id="KW-0378">Hydrolase</keyword>
<feature type="binding site" evidence="4">
    <location>
        <begin position="114"/>
        <end position="115"/>
    </location>
    <ligand>
        <name>substrate</name>
    </ligand>
</feature>
<dbReference type="Pfam" id="PF17763">
    <property type="entry name" value="Asparaginase_C"/>
    <property type="match status" value="1"/>
</dbReference>
<dbReference type="InterPro" id="IPR006034">
    <property type="entry name" value="Asparaginase/glutaminase-like"/>
</dbReference>
<accession>A0A0B6D5W3</accession>
<dbReference type="FunFam" id="3.40.50.1170:FF:000001">
    <property type="entry name" value="L-asparaginase 2"/>
    <property type="match status" value="1"/>
</dbReference>
<dbReference type="SMART" id="SM00870">
    <property type="entry name" value="Asparaginase"/>
    <property type="match status" value="1"/>
</dbReference>
<dbReference type="STRING" id="28110.KU46_1095"/>
<dbReference type="PIRSF" id="PIRSF001220">
    <property type="entry name" value="L-ASNase_gatD"/>
    <property type="match status" value="1"/>
</dbReference>
<evidence type="ECO:0000256" key="1">
    <source>
        <dbReference type="ARBA" id="ARBA00010518"/>
    </source>
</evidence>
<evidence type="ECO:0000256" key="6">
    <source>
        <dbReference type="RuleBase" id="RU004456"/>
    </source>
</evidence>
<dbReference type="InterPro" id="IPR040919">
    <property type="entry name" value="Asparaginase_C"/>
</dbReference>
<dbReference type="GO" id="GO:0004067">
    <property type="term" value="F:asparaginase activity"/>
    <property type="evidence" value="ECO:0007669"/>
    <property type="project" value="UniProtKB-UniRule"/>
</dbReference>
<dbReference type="PANTHER" id="PTHR11707:SF28">
    <property type="entry name" value="60 KDA LYSOPHOSPHOLIPASE"/>
    <property type="match status" value="1"/>
</dbReference>
<dbReference type="Pfam" id="PF00710">
    <property type="entry name" value="Asparaginase"/>
    <property type="match status" value="1"/>
</dbReference>
<protein>
    <submittedName>
        <fullName evidence="9">Putative L-asparaginase periplasmic</fullName>
    </submittedName>
</protein>
<organism evidence="9 10">
    <name type="scientific">Francisella philomiragia</name>
    <dbReference type="NCBI Taxonomy" id="28110"/>
    <lineage>
        <taxon>Bacteria</taxon>
        <taxon>Pseudomonadati</taxon>
        <taxon>Pseudomonadota</taxon>
        <taxon>Gammaproteobacteria</taxon>
        <taxon>Thiotrichales</taxon>
        <taxon>Francisellaceae</taxon>
        <taxon>Francisella</taxon>
    </lineage>
</organism>
<dbReference type="Gene3D" id="3.40.50.40">
    <property type="match status" value="1"/>
</dbReference>
<evidence type="ECO:0000256" key="3">
    <source>
        <dbReference type="PIRSR" id="PIRSR001220-1"/>
    </source>
</evidence>
<evidence type="ECO:0000313" key="9">
    <source>
        <dbReference type="EMBL" id="AJI53707.1"/>
    </source>
</evidence>
<dbReference type="OrthoDB" id="9788068at2"/>
<dbReference type="PROSITE" id="PS00144">
    <property type="entry name" value="ASN_GLN_ASE_1"/>
    <property type="match status" value="1"/>
</dbReference>
<dbReference type="PANTHER" id="PTHR11707">
    <property type="entry name" value="L-ASPARAGINASE"/>
    <property type="match status" value="1"/>
</dbReference>
<feature type="domain" description="Asparaginase/glutaminase C-terminal" evidence="8">
    <location>
        <begin position="238"/>
        <end position="349"/>
    </location>
</feature>
<dbReference type="InterPro" id="IPR020827">
    <property type="entry name" value="Asparaginase/glutaminase_AS1"/>
</dbReference>
<dbReference type="PIRSF" id="PIRSF500176">
    <property type="entry name" value="L_ASNase"/>
    <property type="match status" value="1"/>
</dbReference>
<dbReference type="Gene3D" id="3.40.50.1170">
    <property type="entry name" value="L-asparaginase, N-terminal domain"/>
    <property type="match status" value="1"/>
</dbReference>
<evidence type="ECO:0000256" key="5">
    <source>
        <dbReference type="PROSITE-ProRule" id="PRU10099"/>
    </source>
</evidence>
<dbReference type="SUPFAM" id="SSF53774">
    <property type="entry name" value="Glutaminase/Asparaginase"/>
    <property type="match status" value="1"/>
</dbReference>
<dbReference type="Proteomes" id="UP000031830">
    <property type="component" value="Chromosome"/>
</dbReference>
<dbReference type="InterPro" id="IPR027473">
    <property type="entry name" value="L-asparaginase_C"/>
</dbReference>
<dbReference type="InterPro" id="IPR037152">
    <property type="entry name" value="L-asparaginase_N_sf"/>
</dbReference>
<comment type="similarity">
    <text evidence="1 6">Belongs to the asparaginase 1 family.</text>
</comment>
<dbReference type="KEGG" id="fpz:LA55_560"/>
<feature type="binding site" evidence="4">
    <location>
        <position position="81"/>
    </location>
    <ligand>
        <name>substrate</name>
    </ligand>
</feature>
<proteinExistence type="inferred from homology"/>
<reference evidence="9 10" key="1">
    <citation type="journal article" date="2015" name="Genome Announc.">
        <title>Genome sequencing of 18 francisella strains to aid in assay development and testing.</title>
        <authorList>
            <person name="Johnson S.L."/>
            <person name="Daligault H.E."/>
            <person name="Davenport K.W."/>
            <person name="Coyne S.R."/>
            <person name="Frey K.G."/>
            <person name="Koroleva G.I."/>
            <person name="Broomall S.M."/>
            <person name="Bishop-Lilly K.A."/>
            <person name="Bruce D.C."/>
            <person name="Chertkov O."/>
            <person name="Freitas T."/>
            <person name="Jaissle J."/>
            <person name="Ladner J.T."/>
            <person name="Rosenzweig C.N."/>
            <person name="Gibbons H.S."/>
            <person name="Palacios G.F."/>
            <person name="Redden C.L."/>
            <person name="Xu Y."/>
            <person name="Minogue T.D."/>
            <person name="Chain P.S."/>
        </authorList>
    </citation>
    <scope>NUCLEOTIDE SEQUENCE [LARGE SCALE GENOMIC DNA]</scope>
    <source>
        <strain evidence="9 10">GA01-2794</strain>
    </source>
</reference>
<evidence type="ECO:0000256" key="2">
    <source>
        <dbReference type="ARBA" id="ARBA00022801"/>
    </source>
</evidence>
<name>A0A0B6D5W3_9GAMM</name>
<feature type="active site" description="O-isoaspartyl threonine intermediate" evidence="3">
    <location>
        <position position="35"/>
    </location>
</feature>
<evidence type="ECO:0000256" key="4">
    <source>
        <dbReference type="PIRSR" id="PIRSR001220-2"/>
    </source>
</evidence>
<feature type="domain" description="L-asparaginase N-terminal" evidence="7">
    <location>
        <begin position="26"/>
        <end position="219"/>
    </location>
</feature>
<dbReference type="InterPro" id="IPR027474">
    <property type="entry name" value="L-asparaginase_N"/>
</dbReference>
<dbReference type="PRINTS" id="PR00139">
    <property type="entry name" value="ASNGLNASE"/>
</dbReference>
<dbReference type="NCBIfam" id="TIGR00520">
    <property type="entry name" value="asnASE_II"/>
    <property type="match status" value="1"/>
</dbReference>
<feature type="active site" evidence="5">
    <location>
        <position position="35"/>
    </location>
</feature>
<dbReference type="InterPro" id="IPR004550">
    <property type="entry name" value="AsnASE_II"/>
</dbReference>
<evidence type="ECO:0000259" key="8">
    <source>
        <dbReference type="Pfam" id="PF17763"/>
    </source>
</evidence>
<dbReference type="CDD" id="cd08964">
    <property type="entry name" value="L-asparaginase_II"/>
    <property type="match status" value="1"/>
</dbReference>
<gene>
    <name evidence="9" type="ORF">LA55_560</name>
</gene>
<dbReference type="GO" id="GO:0006528">
    <property type="term" value="P:asparagine metabolic process"/>
    <property type="evidence" value="ECO:0007669"/>
    <property type="project" value="InterPro"/>
</dbReference>
<sequence length="352" mass="38388">MKNIKKIIFCFSIYLITVAMGVALPNVYIVATGGTIAGVAKSSTDSVYKAGSLSIDDIVEQVPAISRIANIKSEQFYNIDSVDMTMAMRIRLAEHIQKLLDNPNVDAVIITHGTDSMVQTAFFLNQVLDVKKPVILVGAMRAFTALSSDALMNLYDALLVAVDKESLDKGVLVVMNEEILTANDVSKTNTTNVDAFKALNYGKLGTVTPNSVSYYQTPKYVGNVVSVDDLEKIKALPHVEVVFESPDISVEFLNNLLEIKGLKGIVLAGLGDGNIPSNQADFLKKARAKGIVVVRSSYVGSGQITHNYNNLDDKFDLVSSGTLSPEKARIFLQLCLLKTNNVNQIQKLFDRF</sequence>
<dbReference type="PROSITE" id="PS51732">
    <property type="entry name" value="ASN_GLN_ASE_3"/>
    <property type="match status" value="1"/>
</dbReference>